<accession>A0A916U8Q8</accession>
<dbReference type="PANTHER" id="PTHR43212">
    <property type="entry name" value="QUERCETIN 2,3-DIOXYGENASE"/>
    <property type="match status" value="1"/>
</dbReference>
<dbReference type="InterPro" id="IPR041602">
    <property type="entry name" value="Quercetinase_C"/>
</dbReference>
<comment type="cofactor">
    <cofactor evidence="2">
        <name>Fe cation</name>
        <dbReference type="ChEBI" id="CHEBI:24875"/>
    </cofactor>
    <text evidence="2">Binds 1 Fe cation per subunit.</text>
</comment>
<keyword evidence="2" id="KW-0408">Iron</keyword>
<evidence type="ECO:0008006" key="8">
    <source>
        <dbReference type="Google" id="ProtNLM"/>
    </source>
</evidence>
<dbReference type="SUPFAM" id="SSF51182">
    <property type="entry name" value="RmlC-like cupins"/>
    <property type="match status" value="1"/>
</dbReference>
<evidence type="ECO:0000313" key="7">
    <source>
        <dbReference type="Proteomes" id="UP000641514"/>
    </source>
</evidence>
<feature type="domain" description="Pirin N-terminal" evidence="4">
    <location>
        <begin position="17"/>
        <end position="127"/>
    </location>
</feature>
<dbReference type="PANTHER" id="PTHR43212:SF3">
    <property type="entry name" value="QUERCETIN 2,3-DIOXYGENASE"/>
    <property type="match status" value="1"/>
</dbReference>
<dbReference type="InterPro" id="IPR011051">
    <property type="entry name" value="RmlC_Cupin_sf"/>
</dbReference>
<proteinExistence type="inferred from homology"/>
<evidence type="ECO:0000313" key="6">
    <source>
        <dbReference type="EMBL" id="GGC62748.1"/>
    </source>
</evidence>
<feature type="binding site" evidence="2">
    <location>
        <position position="60"/>
    </location>
    <ligand>
        <name>Fe cation</name>
        <dbReference type="ChEBI" id="CHEBI:24875"/>
    </ligand>
</feature>
<reference evidence="6" key="1">
    <citation type="journal article" date="2014" name="Int. J. Syst. Evol. Microbiol.">
        <title>Complete genome sequence of Corynebacterium casei LMG S-19264T (=DSM 44701T), isolated from a smear-ripened cheese.</title>
        <authorList>
            <consortium name="US DOE Joint Genome Institute (JGI-PGF)"/>
            <person name="Walter F."/>
            <person name="Albersmeier A."/>
            <person name="Kalinowski J."/>
            <person name="Ruckert C."/>
        </authorList>
    </citation>
    <scope>NUCLEOTIDE SEQUENCE</scope>
    <source>
        <strain evidence="6">CGMCC 1.15478</strain>
    </source>
</reference>
<feature type="domain" description="Quercetin 2,3-dioxygenase C-terminal cupin" evidence="5">
    <location>
        <begin position="169"/>
        <end position="249"/>
    </location>
</feature>
<dbReference type="Proteomes" id="UP000641514">
    <property type="component" value="Unassembled WGS sequence"/>
</dbReference>
<dbReference type="GO" id="GO:0046872">
    <property type="term" value="F:metal ion binding"/>
    <property type="evidence" value="ECO:0007669"/>
    <property type="project" value="UniProtKB-KW"/>
</dbReference>
<feature type="binding site" evidence="2">
    <location>
        <position position="104"/>
    </location>
    <ligand>
        <name>Fe cation</name>
        <dbReference type="ChEBI" id="CHEBI:24875"/>
    </ligand>
</feature>
<keyword evidence="7" id="KW-1185">Reference proteome</keyword>
<feature type="binding site" evidence="2">
    <location>
        <position position="62"/>
    </location>
    <ligand>
        <name>Fe cation</name>
        <dbReference type="ChEBI" id="CHEBI:24875"/>
    </ligand>
</feature>
<reference evidence="6" key="2">
    <citation type="submission" date="2020-09" db="EMBL/GenBank/DDBJ databases">
        <authorList>
            <person name="Sun Q."/>
            <person name="Zhou Y."/>
        </authorList>
    </citation>
    <scope>NUCLEOTIDE SEQUENCE</scope>
    <source>
        <strain evidence="6">CGMCC 1.15478</strain>
    </source>
</reference>
<sequence length="255" mass="27409">MARAIAVFGSGDRFHTSTSWLDSWHSFSFGPHYDPTNTHHGALLVNNEERITPLAGYDSHPHQHSEILTWVLEGTLVHQDSNGNNGVVYPGRVQRLSAGSGVLHSERNDPWPSDGEAPEQPVRLIQMTVTPDETGTAPDYAHADVDDQLDAGGWVALASGQPKHVDDAGVRIRNTGATLFAARLTANTGSTSAQLLCPEGPFVHLQVVRGSVDMEDVGALSVGDTVRLTNTGGHAITATSDAEVLVWEMHRGLWS</sequence>
<evidence type="ECO:0000256" key="3">
    <source>
        <dbReference type="RuleBase" id="RU003457"/>
    </source>
</evidence>
<evidence type="ECO:0000259" key="5">
    <source>
        <dbReference type="Pfam" id="PF17954"/>
    </source>
</evidence>
<gene>
    <name evidence="6" type="ORF">GCM10011410_13960</name>
</gene>
<keyword evidence="2" id="KW-0479">Metal-binding</keyword>
<evidence type="ECO:0000256" key="1">
    <source>
        <dbReference type="ARBA" id="ARBA00008416"/>
    </source>
</evidence>
<dbReference type="AlphaFoldDB" id="A0A916U8Q8"/>
<organism evidence="6 7">
    <name type="scientific">Hoyosella rhizosphaerae</name>
    <dbReference type="NCBI Taxonomy" id="1755582"/>
    <lineage>
        <taxon>Bacteria</taxon>
        <taxon>Bacillati</taxon>
        <taxon>Actinomycetota</taxon>
        <taxon>Actinomycetes</taxon>
        <taxon>Mycobacteriales</taxon>
        <taxon>Hoyosellaceae</taxon>
        <taxon>Hoyosella</taxon>
    </lineage>
</organism>
<feature type="binding site" evidence="2">
    <location>
        <position position="106"/>
    </location>
    <ligand>
        <name>Fe cation</name>
        <dbReference type="ChEBI" id="CHEBI:24875"/>
    </ligand>
</feature>
<dbReference type="InterPro" id="IPR012093">
    <property type="entry name" value="Pirin"/>
</dbReference>
<comment type="caution">
    <text evidence="6">The sequence shown here is derived from an EMBL/GenBank/DDBJ whole genome shotgun (WGS) entry which is preliminary data.</text>
</comment>
<dbReference type="InterPro" id="IPR014710">
    <property type="entry name" value="RmlC-like_jellyroll"/>
</dbReference>
<evidence type="ECO:0000256" key="2">
    <source>
        <dbReference type="PIRSR" id="PIRSR006232-1"/>
    </source>
</evidence>
<name>A0A916U8Q8_9ACTN</name>
<comment type="similarity">
    <text evidence="1 3">Belongs to the pirin family.</text>
</comment>
<dbReference type="Pfam" id="PF17954">
    <property type="entry name" value="Pirin_C_2"/>
    <property type="match status" value="1"/>
</dbReference>
<dbReference type="InterPro" id="IPR003829">
    <property type="entry name" value="Pirin_N_dom"/>
</dbReference>
<dbReference type="EMBL" id="BMJH01000001">
    <property type="protein sequence ID" value="GGC62748.1"/>
    <property type="molecule type" value="Genomic_DNA"/>
</dbReference>
<dbReference type="Pfam" id="PF02678">
    <property type="entry name" value="Pirin"/>
    <property type="match status" value="1"/>
</dbReference>
<evidence type="ECO:0000259" key="4">
    <source>
        <dbReference type="Pfam" id="PF02678"/>
    </source>
</evidence>
<protein>
    <recommendedName>
        <fullName evidence="8">Pirin family protein</fullName>
    </recommendedName>
</protein>
<dbReference type="PIRSF" id="PIRSF006232">
    <property type="entry name" value="Pirin"/>
    <property type="match status" value="1"/>
</dbReference>
<dbReference type="Gene3D" id="2.60.120.10">
    <property type="entry name" value="Jelly Rolls"/>
    <property type="match status" value="2"/>
</dbReference>